<dbReference type="InterPro" id="IPR008979">
    <property type="entry name" value="Galactose-bd-like_sf"/>
</dbReference>
<dbReference type="SMART" id="SM00939">
    <property type="entry name" value="PepX_C"/>
    <property type="match status" value="1"/>
</dbReference>
<gene>
    <name evidence="4" type="ORF">BCF44_119151</name>
</gene>
<protein>
    <submittedName>
        <fullName evidence="4">Putative acyl esterase</fullName>
    </submittedName>
</protein>
<dbReference type="Gene3D" id="3.40.50.1820">
    <property type="entry name" value="alpha/beta hydrolase"/>
    <property type="match status" value="1"/>
</dbReference>
<dbReference type="InterPro" id="IPR000383">
    <property type="entry name" value="Xaa-Pro-like_dom"/>
</dbReference>
<dbReference type="OrthoDB" id="3276960at2"/>
<dbReference type="RefSeq" id="WP_116180267.1">
    <property type="nucleotide sequence ID" value="NZ_CP144375.1"/>
</dbReference>
<dbReference type="EMBL" id="QUNO01000019">
    <property type="protein sequence ID" value="REH34875.1"/>
    <property type="molecule type" value="Genomic_DNA"/>
</dbReference>
<evidence type="ECO:0000256" key="1">
    <source>
        <dbReference type="ARBA" id="ARBA00008645"/>
    </source>
</evidence>
<evidence type="ECO:0000256" key="2">
    <source>
        <dbReference type="ARBA" id="ARBA00022801"/>
    </source>
</evidence>
<dbReference type="AlphaFoldDB" id="A0A3E0GYP2"/>
<dbReference type="PANTHER" id="PTHR22946:SF9">
    <property type="entry name" value="POLYKETIDE TRANSFERASE AF380"/>
    <property type="match status" value="1"/>
</dbReference>
<sequence length="513" mass="54234">MHRRILLPVLVAGLVAETAAPAWSKPAHEQHSVTLVARDGIHLAATVLEPTAPGPHPGLVLVPGYGTNDNLYAAQANKFAEDGYVTLTYTPHGFWDSQGTIDVAGPDDVADASTAVDWLLANTDADPQRIGMAGLSYGAGISLLTAAHDSRVRAVAALSPWADLGRSLLPNNTWSQQAIGLLLALGGLTGRPGPDLTAATTAFQHDDRSAVPTLSAQRSPAGQVDRLNTNQPAVLLAAPWGDDMFPPEQLIDFFQRLNLPKQLRLVPGDHAMPELGGLLGLPNETWDEAHAWLDHYLLGAPNGVDRQPAVQVRPTLGGPWQGYPSWAAMSTSRERDFLGATTMSPQGAPAWSEPVTAGFDTVADGGIIEFTAALQQIGVPHVAWIPAVARTNAMVWESAPGVQRLRGEPHMHLRMTCGATSTTVIAYLYDVAPDGVGTLLSWQPDTLLDVAPSAPQDVDITLGPVVHDVPAGHHVALVVDTVDPLYRDATSPGSTVAFSATATDQSYVDFPLG</sequence>
<dbReference type="GO" id="GO:0008239">
    <property type="term" value="F:dipeptidyl-peptidase activity"/>
    <property type="evidence" value="ECO:0007669"/>
    <property type="project" value="InterPro"/>
</dbReference>
<proteinExistence type="inferred from homology"/>
<dbReference type="InterPro" id="IPR029058">
    <property type="entry name" value="AB_hydrolase_fold"/>
</dbReference>
<feature type="domain" description="Xaa-Pro dipeptidyl-peptidase C-terminal" evidence="3">
    <location>
        <begin position="290"/>
        <end position="504"/>
    </location>
</feature>
<dbReference type="GO" id="GO:0052689">
    <property type="term" value="F:carboxylic ester hydrolase activity"/>
    <property type="evidence" value="ECO:0007669"/>
    <property type="project" value="UniProtKB-ARBA"/>
</dbReference>
<comment type="caution">
    <text evidence="4">The sequence shown here is derived from an EMBL/GenBank/DDBJ whole genome shotgun (WGS) entry which is preliminary data.</text>
</comment>
<comment type="similarity">
    <text evidence="1">Belongs to the AB hydrolase superfamily.</text>
</comment>
<dbReference type="Pfam" id="PF08530">
    <property type="entry name" value="PepX_C"/>
    <property type="match status" value="1"/>
</dbReference>
<keyword evidence="5" id="KW-1185">Reference proteome</keyword>
<evidence type="ECO:0000313" key="4">
    <source>
        <dbReference type="EMBL" id="REH34875.1"/>
    </source>
</evidence>
<dbReference type="PANTHER" id="PTHR22946">
    <property type="entry name" value="DIENELACTONE HYDROLASE DOMAIN-CONTAINING PROTEIN-RELATED"/>
    <property type="match status" value="1"/>
</dbReference>
<evidence type="ECO:0000313" key="5">
    <source>
        <dbReference type="Proteomes" id="UP000256269"/>
    </source>
</evidence>
<dbReference type="InterPro" id="IPR050261">
    <property type="entry name" value="FrsA_esterase"/>
</dbReference>
<dbReference type="InterPro" id="IPR013736">
    <property type="entry name" value="Xaa-Pro_dipept_C"/>
</dbReference>
<name>A0A3E0GYP2_9PSEU</name>
<evidence type="ECO:0000259" key="3">
    <source>
        <dbReference type="SMART" id="SM00939"/>
    </source>
</evidence>
<organism evidence="4 5">
    <name type="scientific">Kutzneria buriramensis</name>
    <dbReference type="NCBI Taxonomy" id="1045776"/>
    <lineage>
        <taxon>Bacteria</taxon>
        <taxon>Bacillati</taxon>
        <taxon>Actinomycetota</taxon>
        <taxon>Actinomycetes</taxon>
        <taxon>Pseudonocardiales</taxon>
        <taxon>Pseudonocardiaceae</taxon>
        <taxon>Kutzneria</taxon>
    </lineage>
</organism>
<dbReference type="Proteomes" id="UP000256269">
    <property type="component" value="Unassembled WGS sequence"/>
</dbReference>
<dbReference type="Gene3D" id="2.60.120.260">
    <property type="entry name" value="Galactose-binding domain-like"/>
    <property type="match status" value="1"/>
</dbReference>
<dbReference type="SUPFAM" id="SSF49785">
    <property type="entry name" value="Galactose-binding domain-like"/>
    <property type="match status" value="1"/>
</dbReference>
<dbReference type="SUPFAM" id="SSF53474">
    <property type="entry name" value="alpha/beta-Hydrolases"/>
    <property type="match status" value="1"/>
</dbReference>
<keyword evidence="2" id="KW-0378">Hydrolase</keyword>
<accession>A0A3E0GYP2</accession>
<reference evidence="4 5" key="1">
    <citation type="submission" date="2018-08" db="EMBL/GenBank/DDBJ databases">
        <title>Genomic Encyclopedia of Archaeal and Bacterial Type Strains, Phase II (KMG-II): from individual species to whole genera.</title>
        <authorList>
            <person name="Goeker M."/>
        </authorList>
    </citation>
    <scope>NUCLEOTIDE SEQUENCE [LARGE SCALE GENOMIC DNA]</scope>
    <source>
        <strain evidence="4 5">DSM 45791</strain>
    </source>
</reference>
<dbReference type="Pfam" id="PF02129">
    <property type="entry name" value="Peptidase_S15"/>
    <property type="match status" value="1"/>
</dbReference>